<feature type="domain" description="Chitin-binding type-2" evidence="8">
    <location>
        <begin position="156"/>
        <end position="220"/>
    </location>
</feature>
<protein>
    <recommendedName>
        <fullName evidence="8">Chitin-binding type-2 domain-containing protein</fullName>
    </recommendedName>
</protein>
<evidence type="ECO:0000313" key="9">
    <source>
        <dbReference type="EMBL" id="KAK8403986.1"/>
    </source>
</evidence>
<dbReference type="SUPFAM" id="SSF57625">
    <property type="entry name" value="Invertebrate chitin-binding proteins"/>
    <property type="match status" value="3"/>
</dbReference>
<feature type="domain" description="Chitin-binding type-2" evidence="8">
    <location>
        <begin position="23"/>
        <end position="81"/>
    </location>
</feature>
<feature type="compositionally biased region" description="Acidic residues" evidence="6">
    <location>
        <begin position="341"/>
        <end position="354"/>
    </location>
</feature>
<gene>
    <name evidence="9" type="ORF">O3P69_000206</name>
</gene>
<feature type="compositionally biased region" description="Low complexity" evidence="6">
    <location>
        <begin position="370"/>
        <end position="379"/>
    </location>
</feature>
<feature type="compositionally biased region" description="Basic and acidic residues" evidence="6">
    <location>
        <begin position="305"/>
        <end position="315"/>
    </location>
</feature>
<dbReference type="AlphaFoldDB" id="A0AAW0UY79"/>
<keyword evidence="1" id="KW-0147">Chitin-binding</keyword>
<name>A0AAW0UY79_SCYPA</name>
<feature type="domain" description="Chitin-binding type-2" evidence="8">
    <location>
        <begin position="91"/>
        <end position="151"/>
    </location>
</feature>
<dbReference type="PANTHER" id="PTHR23301:SF104">
    <property type="entry name" value="BCDNA.GH02976"/>
    <property type="match status" value="1"/>
</dbReference>
<feature type="compositionally biased region" description="Pro residues" evidence="6">
    <location>
        <begin position="280"/>
        <end position="290"/>
    </location>
</feature>
<keyword evidence="3" id="KW-0677">Repeat</keyword>
<keyword evidence="2 7" id="KW-0732">Signal</keyword>
<reference evidence="9 10" key="1">
    <citation type="submission" date="2023-03" db="EMBL/GenBank/DDBJ databases">
        <title>High-quality genome of Scylla paramamosain provides insights in environmental adaptation.</title>
        <authorList>
            <person name="Zhang L."/>
        </authorList>
    </citation>
    <scope>NUCLEOTIDE SEQUENCE [LARGE SCALE GENOMIC DNA]</scope>
    <source>
        <strain evidence="9">LZ_2023a</strain>
        <tissue evidence="9">Muscle</tissue>
    </source>
</reference>
<sequence length="404" mass="44292">MWLFGVAASLLAVAPATHGQDIASECPAPNGYFADANQCDKYYHCVDNVLTEKLCPDGMAFNDINPAVEKCDLVMLVDCSGRTKLQTPIPTENCERQNGNFAVRGSNDCSQAYRCQDGVGTLITCPEGLVFALDTGICDWPDQSGRVGCKLEDTQNFTCPRVQQDQAVAHPRYQDPQDCQYFYVCINGKTPRRNGCKFGQVFNSKTSACDVPTEVPDCADYYTEFFDEHFAQVEQNPSLLSQDILSAAILAGYPVPLMTDRVRITPGAGAKRVPDEKPPRPPLGGTPRPGPQRVSPQRPSISRPEPARREPGERPLRRRRPGTRRRKITTTTTTTTAAPEYYDEYYYYEDEAYYDDPATGPTDDNPNTVSGDAGPASSGPSPPAPAATPSRLSTLRFPLVRTAA</sequence>
<dbReference type="PANTHER" id="PTHR23301">
    <property type="entry name" value="CHITIN BINDING PERITROPHIN-A"/>
    <property type="match status" value="1"/>
</dbReference>
<proteinExistence type="predicted"/>
<accession>A0AAW0UY79</accession>
<dbReference type="Pfam" id="PF01607">
    <property type="entry name" value="CBM_14"/>
    <property type="match status" value="3"/>
</dbReference>
<dbReference type="InterPro" id="IPR002557">
    <property type="entry name" value="Chitin-bd_dom"/>
</dbReference>
<dbReference type="SMART" id="SM00494">
    <property type="entry name" value="ChtBD2"/>
    <property type="match status" value="3"/>
</dbReference>
<dbReference type="PROSITE" id="PS50940">
    <property type="entry name" value="CHIT_BIND_II"/>
    <property type="match status" value="3"/>
</dbReference>
<dbReference type="Proteomes" id="UP001487740">
    <property type="component" value="Unassembled WGS sequence"/>
</dbReference>
<evidence type="ECO:0000256" key="4">
    <source>
        <dbReference type="ARBA" id="ARBA00023157"/>
    </source>
</evidence>
<feature type="chain" id="PRO_5043418539" description="Chitin-binding type-2 domain-containing protein" evidence="7">
    <location>
        <begin position="20"/>
        <end position="404"/>
    </location>
</feature>
<comment type="caution">
    <text evidence="9">The sequence shown here is derived from an EMBL/GenBank/DDBJ whole genome shotgun (WGS) entry which is preliminary data.</text>
</comment>
<dbReference type="InterPro" id="IPR036508">
    <property type="entry name" value="Chitin-bd_dom_sf"/>
</dbReference>
<evidence type="ECO:0000259" key="8">
    <source>
        <dbReference type="PROSITE" id="PS50940"/>
    </source>
</evidence>
<evidence type="ECO:0000256" key="7">
    <source>
        <dbReference type="SAM" id="SignalP"/>
    </source>
</evidence>
<dbReference type="GO" id="GO:0008061">
    <property type="term" value="F:chitin binding"/>
    <property type="evidence" value="ECO:0007669"/>
    <property type="project" value="UniProtKB-KW"/>
</dbReference>
<feature type="region of interest" description="Disordered" evidence="6">
    <location>
        <begin position="266"/>
        <end position="404"/>
    </location>
</feature>
<feature type="compositionally biased region" description="Low complexity" evidence="6">
    <location>
        <begin position="329"/>
        <end position="340"/>
    </location>
</feature>
<dbReference type="EMBL" id="JARAKH010000005">
    <property type="protein sequence ID" value="KAK8403986.1"/>
    <property type="molecule type" value="Genomic_DNA"/>
</dbReference>
<evidence type="ECO:0000256" key="2">
    <source>
        <dbReference type="ARBA" id="ARBA00022729"/>
    </source>
</evidence>
<keyword evidence="4" id="KW-1015">Disulfide bond</keyword>
<evidence type="ECO:0000256" key="3">
    <source>
        <dbReference type="ARBA" id="ARBA00022737"/>
    </source>
</evidence>
<feature type="compositionally biased region" description="Basic residues" evidence="6">
    <location>
        <begin position="316"/>
        <end position="328"/>
    </location>
</feature>
<evidence type="ECO:0000256" key="6">
    <source>
        <dbReference type="SAM" id="MobiDB-lite"/>
    </source>
</evidence>
<keyword evidence="10" id="KW-1185">Reference proteome</keyword>
<evidence type="ECO:0000256" key="5">
    <source>
        <dbReference type="ARBA" id="ARBA00023180"/>
    </source>
</evidence>
<evidence type="ECO:0000256" key="1">
    <source>
        <dbReference type="ARBA" id="ARBA00022669"/>
    </source>
</evidence>
<dbReference type="Gene3D" id="2.170.140.10">
    <property type="entry name" value="Chitin binding domain"/>
    <property type="match status" value="3"/>
</dbReference>
<keyword evidence="5" id="KW-0325">Glycoprotein</keyword>
<evidence type="ECO:0000313" key="10">
    <source>
        <dbReference type="Proteomes" id="UP001487740"/>
    </source>
</evidence>
<dbReference type="GO" id="GO:0005576">
    <property type="term" value="C:extracellular region"/>
    <property type="evidence" value="ECO:0007669"/>
    <property type="project" value="InterPro"/>
</dbReference>
<dbReference type="InterPro" id="IPR051940">
    <property type="entry name" value="Chitin_bind-dev_reg"/>
</dbReference>
<organism evidence="9 10">
    <name type="scientific">Scylla paramamosain</name>
    <name type="common">Mud crab</name>
    <dbReference type="NCBI Taxonomy" id="85552"/>
    <lineage>
        <taxon>Eukaryota</taxon>
        <taxon>Metazoa</taxon>
        <taxon>Ecdysozoa</taxon>
        <taxon>Arthropoda</taxon>
        <taxon>Crustacea</taxon>
        <taxon>Multicrustacea</taxon>
        <taxon>Malacostraca</taxon>
        <taxon>Eumalacostraca</taxon>
        <taxon>Eucarida</taxon>
        <taxon>Decapoda</taxon>
        <taxon>Pleocyemata</taxon>
        <taxon>Brachyura</taxon>
        <taxon>Eubrachyura</taxon>
        <taxon>Portunoidea</taxon>
        <taxon>Portunidae</taxon>
        <taxon>Portuninae</taxon>
        <taxon>Scylla</taxon>
    </lineage>
</organism>
<feature type="signal peptide" evidence="7">
    <location>
        <begin position="1"/>
        <end position="19"/>
    </location>
</feature>